<dbReference type="PANTHER" id="PTHR40448:SF1">
    <property type="entry name" value="TWO-COMPONENT SENSOR HISTIDINE KINASE"/>
    <property type="match status" value="1"/>
</dbReference>
<dbReference type="PROSITE" id="PS50109">
    <property type="entry name" value="HIS_KIN"/>
    <property type="match status" value="1"/>
</dbReference>
<evidence type="ECO:0000256" key="2">
    <source>
        <dbReference type="ARBA" id="ARBA00023012"/>
    </source>
</evidence>
<keyword evidence="3" id="KW-0812">Transmembrane</keyword>
<dbReference type="GO" id="GO:0000160">
    <property type="term" value="P:phosphorelay signal transduction system"/>
    <property type="evidence" value="ECO:0007669"/>
    <property type="project" value="UniProtKB-KW"/>
</dbReference>
<keyword evidence="6" id="KW-1185">Reference proteome</keyword>
<dbReference type="Pfam" id="PF02518">
    <property type="entry name" value="HATPase_c"/>
    <property type="match status" value="1"/>
</dbReference>
<dbReference type="STRING" id="1128398.Curi_c06690"/>
<keyword evidence="1 5" id="KW-0418">Kinase</keyword>
<keyword evidence="3" id="KW-0472">Membrane</keyword>
<dbReference type="InterPro" id="IPR005467">
    <property type="entry name" value="His_kinase_dom"/>
</dbReference>
<proteinExistence type="predicted"/>
<feature type="transmembrane region" description="Helical" evidence="3">
    <location>
        <begin position="68"/>
        <end position="86"/>
    </location>
</feature>
<accession>K0AY98</accession>
<feature type="domain" description="Histidine kinase" evidence="4">
    <location>
        <begin position="233"/>
        <end position="338"/>
    </location>
</feature>
<organism evidence="5 6">
    <name type="scientific">Gottschalkia acidurici (strain ATCC 7906 / DSM 604 / BCRC 14475 / CIP 104303 / KCTC 5404 / NCIMB 10678 / 9a)</name>
    <name type="common">Clostridium acidurici</name>
    <dbReference type="NCBI Taxonomy" id="1128398"/>
    <lineage>
        <taxon>Bacteria</taxon>
        <taxon>Bacillati</taxon>
        <taxon>Bacillota</taxon>
        <taxon>Tissierellia</taxon>
        <taxon>Tissierellales</taxon>
        <taxon>Gottschalkiaceae</taxon>
        <taxon>Gottschalkia</taxon>
    </lineage>
</organism>
<name>K0AY98_GOTA9</name>
<evidence type="ECO:0000313" key="5">
    <source>
        <dbReference type="EMBL" id="AFS77742.1"/>
    </source>
</evidence>
<dbReference type="EMBL" id="CP003326">
    <property type="protein sequence ID" value="AFS77742.1"/>
    <property type="molecule type" value="Genomic_DNA"/>
</dbReference>
<keyword evidence="5" id="KW-0808">Transferase</keyword>
<keyword evidence="3" id="KW-1133">Transmembrane helix</keyword>
<gene>
    <name evidence="5" type="ordered locus">Curi_c06690</name>
</gene>
<dbReference type="Proteomes" id="UP000006094">
    <property type="component" value="Chromosome"/>
</dbReference>
<dbReference type="GO" id="GO:0004673">
    <property type="term" value="F:protein histidine kinase activity"/>
    <property type="evidence" value="ECO:0007669"/>
    <property type="project" value="UniProtKB-EC"/>
</dbReference>
<protein>
    <submittedName>
        <fullName evidence="5">Sensor signal transduction histidine kinase</fullName>
        <ecNumber evidence="5">2.7.13.3</ecNumber>
    </submittedName>
</protein>
<dbReference type="eggNOG" id="COG3290">
    <property type="taxonomic scope" value="Bacteria"/>
</dbReference>
<sequence>MISMIIFLLIQFVVLITLNHLGIELDNSFNDGLTAHTIILPITIAISRLLPINIVFNYVNKDNRVFKYLSLNIFIILISLLAYWYIDVNGVLKNIIAIAVVLTWVILVNFVLLKNGLKNELEEQQLRIYEEYLPVIDELISEIRKRQHEFDNHIQALKMITVTSEDYESVIGSMKHYMRDLEVTNDLKDLIKIDNKILAGFLYNKIKNAEKLDIQFDIIIQDYEFNTGLKDYEVVEVMGNLINNAFETNIENNSVILIISKEKDMNVIEIRNKHPYLKKENLDKIFSKGFSTKSSTGRGYGLYNVKKIVEKYNGKIEILNKSYRDENYVVFKVLFVRK</sequence>
<dbReference type="SMART" id="SM00387">
    <property type="entry name" value="HATPase_c"/>
    <property type="match status" value="1"/>
</dbReference>
<dbReference type="PANTHER" id="PTHR40448">
    <property type="entry name" value="TWO-COMPONENT SENSOR HISTIDINE KINASE"/>
    <property type="match status" value="1"/>
</dbReference>
<dbReference type="KEGG" id="cad:Curi_c06690"/>
<dbReference type="PATRIC" id="fig|1128398.3.peg.711"/>
<dbReference type="HOGENOM" id="CLU_020211_16_0_9"/>
<evidence type="ECO:0000256" key="1">
    <source>
        <dbReference type="ARBA" id="ARBA00022777"/>
    </source>
</evidence>
<dbReference type="InterPro" id="IPR036890">
    <property type="entry name" value="HATPase_C_sf"/>
</dbReference>
<evidence type="ECO:0000256" key="3">
    <source>
        <dbReference type="SAM" id="Phobius"/>
    </source>
</evidence>
<feature type="transmembrane region" description="Helical" evidence="3">
    <location>
        <begin position="92"/>
        <end position="113"/>
    </location>
</feature>
<evidence type="ECO:0000313" key="6">
    <source>
        <dbReference type="Proteomes" id="UP000006094"/>
    </source>
</evidence>
<keyword evidence="2" id="KW-0902">Two-component regulatory system</keyword>
<dbReference type="Gene3D" id="3.30.565.10">
    <property type="entry name" value="Histidine kinase-like ATPase, C-terminal domain"/>
    <property type="match status" value="1"/>
</dbReference>
<dbReference type="InterPro" id="IPR003594">
    <property type="entry name" value="HATPase_dom"/>
</dbReference>
<feature type="transmembrane region" description="Helical" evidence="3">
    <location>
        <begin position="38"/>
        <end position="56"/>
    </location>
</feature>
<dbReference type="EC" id="2.7.13.3" evidence="5"/>
<evidence type="ECO:0000259" key="4">
    <source>
        <dbReference type="PROSITE" id="PS50109"/>
    </source>
</evidence>
<dbReference type="GO" id="GO:0042802">
    <property type="term" value="F:identical protein binding"/>
    <property type="evidence" value="ECO:0007669"/>
    <property type="project" value="TreeGrafter"/>
</dbReference>
<dbReference type="AlphaFoldDB" id="K0AY98"/>
<dbReference type="SUPFAM" id="SSF55874">
    <property type="entry name" value="ATPase domain of HSP90 chaperone/DNA topoisomerase II/histidine kinase"/>
    <property type="match status" value="1"/>
</dbReference>
<reference evidence="5 6" key="1">
    <citation type="journal article" date="2012" name="PLoS ONE">
        <title>The purine-utilizing bacterium Clostridium acidurici 9a: a genome-guided metabolic reconsideration.</title>
        <authorList>
            <person name="Hartwich K."/>
            <person name="Poehlein A."/>
            <person name="Daniel R."/>
        </authorList>
    </citation>
    <scope>NUCLEOTIDE SEQUENCE [LARGE SCALE GENOMIC DNA]</scope>
    <source>
        <strain evidence="6">ATCC 7906 / DSM 604 / BCRC 14475 / CIP 104303 / KCTC 5404 / NCIMB 10678 / 9a</strain>
    </source>
</reference>